<evidence type="ECO:0008006" key="3">
    <source>
        <dbReference type="Google" id="ProtNLM"/>
    </source>
</evidence>
<sequence length="358" mass="39577">MNAATRVHAVAVSVVLAILLVQSGCRTPSLSPIKEVDSTLVRHSKSAKEAYAEGDIDAAIREYRKAIRRAWAIDNPYESGTAAYNLAACMTSLDKNAEAKDWLVDARIELCRAGSSTGNTWLLEAKIALQECRFDEAQQMLDRAACCTPPCSQNGHDSCCRPHDPCQGSCVTQIPCVGKKLKQKKQTEQCEDDYQAQIHLARARLAAEKYDILCAEQSFESACKLAADVCSEELQAELQNVAAMIHLAKGEYFQAACHFDKEAEHLRLAGNFREVPIALEFASAAYEQSGRMDLATTRMCRVARIWFGRGETKKSWDYVQTASELAEFCESQTARIRLALLVNEIERALADGEVVATR</sequence>
<dbReference type="RefSeq" id="WP_146598974.1">
    <property type="nucleotide sequence ID" value="NZ_SJPY01000002.1"/>
</dbReference>
<dbReference type="Gene3D" id="1.25.40.10">
    <property type="entry name" value="Tetratricopeptide repeat domain"/>
    <property type="match status" value="1"/>
</dbReference>
<keyword evidence="2" id="KW-1185">Reference proteome</keyword>
<name>A0A5C6E2P5_9BACT</name>
<evidence type="ECO:0000313" key="1">
    <source>
        <dbReference type="EMBL" id="TWU43923.1"/>
    </source>
</evidence>
<dbReference type="InterPro" id="IPR011990">
    <property type="entry name" value="TPR-like_helical_dom_sf"/>
</dbReference>
<protein>
    <recommendedName>
        <fullName evidence="3">Tetratricopeptide repeat protein</fullName>
    </recommendedName>
</protein>
<gene>
    <name evidence="1" type="ORF">Q31b_14550</name>
</gene>
<dbReference type="Proteomes" id="UP000315471">
    <property type="component" value="Unassembled WGS sequence"/>
</dbReference>
<comment type="caution">
    <text evidence="1">The sequence shown here is derived from an EMBL/GenBank/DDBJ whole genome shotgun (WGS) entry which is preliminary data.</text>
</comment>
<dbReference type="OrthoDB" id="236867at2"/>
<evidence type="ECO:0000313" key="2">
    <source>
        <dbReference type="Proteomes" id="UP000315471"/>
    </source>
</evidence>
<reference evidence="1 2" key="1">
    <citation type="submission" date="2019-02" db="EMBL/GenBank/DDBJ databases">
        <title>Deep-cultivation of Planctomycetes and their phenomic and genomic characterization uncovers novel biology.</title>
        <authorList>
            <person name="Wiegand S."/>
            <person name="Jogler M."/>
            <person name="Boedeker C."/>
            <person name="Pinto D."/>
            <person name="Vollmers J."/>
            <person name="Rivas-Marin E."/>
            <person name="Kohn T."/>
            <person name="Peeters S.H."/>
            <person name="Heuer A."/>
            <person name="Rast P."/>
            <person name="Oberbeckmann S."/>
            <person name="Bunk B."/>
            <person name="Jeske O."/>
            <person name="Meyerdierks A."/>
            <person name="Storesund J.E."/>
            <person name="Kallscheuer N."/>
            <person name="Luecker S."/>
            <person name="Lage O.M."/>
            <person name="Pohl T."/>
            <person name="Merkel B.J."/>
            <person name="Hornburger P."/>
            <person name="Mueller R.-W."/>
            <person name="Bruemmer F."/>
            <person name="Labrenz M."/>
            <person name="Spormann A.M."/>
            <person name="Op Den Camp H."/>
            <person name="Overmann J."/>
            <person name="Amann R."/>
            <person name="Jetten M.S.M."/>
            <person name="Mascher T."/>
            <person name="Medema M.H."/>
            <person name="Devos D.P."/>
            <person name="Kaster A.-K."/>
            <person name="Ovreas L."/>
            <person name="Rohde M."/>
            <person name="Galperin M.Y."/>
            <person name="Jogler C."/>
        </authorList>
    </citation>
    <scope>NUCLEOTIDE SEQUENCE [LARGE SCALE GENOMIC DNA]</scope>
    <source>
        <strain evidence="1 2">Q31b</strain>
    </source>
</reference>
<accession>A0A5C6E2P5</accession>
<dbReference type="AlphaFoldDB" id="A0A5C6E2P5"/>
<dbReference type="EMBL" id="SJPY01000002">
    <property type="protein sequence ID" value="TWU43923.1"/>
    <property type="molecule type" value="Genomic_DNA"/>
</dbReference>
<proteinExistence type="predicted"/>
<dbReference type="SUPFAM" id="SSF48452">
    <property type="entry name" value="TPR-like"/>
    <property type="match status" value="2"/>
</dbReference>
<organism evidence="1 2">
    <name type="scientific">Novipirellula aureliae</name>
    <dbReference type="NCBI Taxonomy" id="2527966"/>
    <lineage>
        <taxon>Bacteria</taxon>
        <taxon>Pseudomonadati</taxon>
        <taxon>Planctomycetota</taxon>
        <taxon>Planctomycetia</taxon>
        <taxon>Pirellulales</taxon>
        <taxon>Pirellulaceae</taxon>
        <taxon>Novipirellula</taxon>
    </lineage>
</organism>